<dbReference type="Proteomes" id="UP000504632">
    <property type="component" value="Chromosome 3"/>
</dbReference>
<feature type="compositionally biased region" description="Low complexity" evidence="1">
    <location>
        <begin position="183"/>
        <end position="194"/>
    </location>
</feature>
<dbReference type="OrthoDB" id="8911692at2759"/>
<accession>A0A6J2UTB5</accession>
<evidence type="ECO:0000256" key="1">
    <source>
        <dbReference type="SAM" id="MobiDB-lite"/>
    </source>
</evidence>
<evidence type="ECO:0000313" key="3">
    <source>
        <dbReference type="RefSeq" id="XP_030623720.1"/>
    </source>
</evidence>
<dbReference type="GeneID" id="115807003"/>
<proteinExistence type="predicted"/>
<reference evidence="3" key="1">
    <citation type="submission" date="2025-08" db="UniProtKB">
        <authorList>
            <consortium name="RefSeq"/>
        </authorList>
    </citation>
    <scope>IDENTIFICATION</scope>
</reference>
<name>A0A6J2UTB5_CHACN</name>
<feature type="compositionally biased region" description="Polar residues" evidence="1">
    <location>
        <begin position="1"/>
        <end position="15"/>
    </location>
</feature>
<feature type="region of interest" description="Disordered" evidence="1">
    <location>
        <begin position="1"/>
        <end position="41"/>
    </location>
</feature>
<feature type="region of interest" description="Disordered" evidence="1">
    <location>
        <begin position="168"/>
        <end position="241"/>
    </location>
</feature>
<organism evidence="2 3">
    <name type="scientific">Chanos chanos</name>
    <name type="common">Milkfish</name>
    <name type="synonym">Mugil chanos</name>
    <dbReference type="NCBI Taxonomy" id="29144"/>
    <lineage>
        <taxon>Eukaryota</taxon>
        <taxon>Metazoa</taxon>
        <taxon>Chordata</taxon>
        <taxon>Craniata</taxon>
        <taxon>Vertebrata</taxon>
        <taxon>Euteleostomi</taxon>
        <taxon>Actinopterygii</taxon>
        <taxon>Neopterygii</taxon>
        <taxon>Teleostei</taxon>
        <taxon>Ostariophysi</taxon>
        <taxon>Gonorynchiformes</taxon>
        <taxon>Chanidae</taxon>
        <taxon>Chanos</taxon>
    </lineage>
</organism>
<keyword evidence="2" id="KW-1185">Reference proteome</keyword>
<evidence type="ECO:0000313" key="2">
    <source>
        <dbReference type="Proteomes" id="UP000504632"/>
    </source>
</evidence>
<feature type="region of interest" description="Disordered" evidence="1">
    <location>
        <begin position="67"/>
        <end position="133"/>
    </location>
</feature>
<protein>
    <submittedName>
        <fullName evidence="3">Uncharacterized protein LOC115807003</fullName>
    </submittedName>
</protein>
<feature type="compositionally biased region" description="Polar residues" evidence="1">
    <location>
        <begin position="229"/>
        <end position="241"/>
    </location>
</feature>
<feature type="compositionally biased region" description="Basic and acidic residues" evidence="1">
    <location>
        <begin position="195"/>
        <end position="208"/>
    </location>
</feature>
<dbReference type="InParanoid" id="A0A6J2UTB5"/>
<sequence>MAEQTGTEAGESTSVMIPCNGHNGTPSDMDKQNGCPETSQSEDLGLQFNAWIQETLSIGLVGKELHHVSPGLDSDAGNAPSSQNKATAGPVLATAACTSEMESGAVPSSAEPEQAEAGGLGAESASLLDESLEESSKILEEIPGIFTSFLDGGKTQERPLKKLRFVDSRAETESEEVVANGVEQSMESQLSSSLKADDTKDNVKDMDRPPSSTTQVETPRVVPELCVQSPDSEASGQDSVR</sequence>
<gene>
    <name evidence="3" type="primary">LOC115807003</name>
</gene>
<dbReference type="AlphaFoldDB" id="A0A6J2UTB5"/>
<dbReference type="RefSeq" id="XP_030623720.1">
    <property type="nucleotide sequence ID" value="XM_030767860.1"/>
</dbReference>